<organism evidence="18 19">
    <name type="scientific">Lachnoclostridium phytofermentans</name>
    <dbReference type="NCBI Taxonomy" id="66219"/>
    <lineage>
        <taxon>Bacteria</taxon>
        <taxon>Bacillati</taxon>
        <taxon>Bacillota</taxon>
        <taxon>Clostridia</taxon>
        <taxon>Lachnospirales</taxon>
        <taxon>Lachnospiraceae</taxon>
    </lineage>
</organism>
<dbReference type="Pfam" id="PF00672">
    <property type="entry name" value="HAMP"/>
    <property type="match status" value="1"/>
</dbReference>
<dbReference type="InterPro" id="IPR036097">
    <property type="entry name" value="HisK_dim/P_sf"/>
</dbReference>
<keyword evidence="6" id="KW-0808">Transferase</keyword>
<dbReference type="SUPFAM" id="SSF55874">
    <property type="entry name" value="ATPase domain of HSP90 chaperone/DNA topoisomerase II/histidine kinase"/>
    <property type="match status" value="1"/>
</dbReference>
<evidence type="ECO:0000259" key="16">
    <source>
        <dbReference type="PROSITE" id="PS50109"/>
    </source>
</evidence>
<feature type="domain" description="Histidine kinase" evidence="16">
    <location>
        <begin position="271"/>
        <end position="491"/>
    </location>
</feature>
<accession>A0A3D2X2I0</accession>
<gene>
    <name evidence="18" type="ORF">DHW61_02825</name>
</gene>
<keyword evidence="12" id="KW-0902">Two-component regulatory system</keyword>
<dbReference type="FunFam" id="3.30.565.10:FF:000006">
    <property type="entry name" value="Sensor histidine kinase WalK"/>
    <property type="match status" value="1"/>
</dbReference>
<comment type="caution">
    <text evidence="18">The sequence shown here is derived from an EMBL/GenBank/DDBJ whole genome shotgun (WGS) entry which is preliminary data.</text>
</comment>
<dbReference type="EMBL" id="DPVV01000102">
    <property type="protein sequence ID" value="HCL01340.1"/>
    <property type="molecule type" value="Genomic_DNA"/>
</dbReference>
<dbReference type="PROSITE" id="PS50109">
    <property type="entry name" value="HIS_KIN"/>
    <property type="match status" value="1"/>
</dbReference>
<dbReference type="CDD" id="cd06225">
    <property type="entry name" value="HAMP"/>
    <property type="match status" value="1"/>
</dbReference>
<evidence type="ECO:0000256" key="13">
    <source>
        <dbReference type="ARBA" id="ARBA00023136"/>
    </source>
</evidence>
<dbReference type="EC" id="2.7.13.3" evidence="3"/>
<dbReference type="Gene3D" id="3.30.565.10">
    <property type="entry name" value="Histidine kinase-like ATPase, C-terminal domain"/>
    <property type="match status" value="1"/>
</dbReference>
<dbReference type="PROSITE" id="PS50885">
    <property type="entry name" value="HAMP"/>
    <property type="match status" value="1"/>
</dbReference>
<reference evidence="18 19" key="1">
    <citation type="journal article" date="2018" name="Nat. Biotechnol.">
        <title>A standardized bacterial taxonomy based on genome phylogeny substantially revises the tree of life.</title>
        <authorList>
            <person name="Parks D.H."/>
            <person name="Chuvochina M."/>
            <person name="Waite D.W."/>
            <person name="Rinke C."/>
            <person name="Skarshewski A."/>
            <person name="Chaumeil P.A."/>
            <person name="Hugenholtz P."/>
        </authorList>
    </citation>
    <scope>NUCLEOTIDE SEQUENCE [LARGE SCALE GENOMIC DNA]</scope>
    <source>
        <strain evidence="18">UBA11728</strain>
    </source>
</reference>
<dbReference type="CDD" id="cd00082">
    <property type="entry name" value="HisKA"/>
    <property type="match status" value="1"/>
</dbReference>
<keyword evidence="4" id="KW-1003">Cell membrane</keyword>
<proteinExistence type="predicted"/>
<dbReference type="SMART" id="SM00388">
    <property type="entry name" value="HisKA"/>
    <property type="match status" value="1"/>
</dbReference>
<dbReference type="Gene3D" id="1.10.287.130">
    <property type="match status" value="1"/>
</dbReference>
<dbReference type="InterPro" id="IPR005467">
    <property type="entry name" value="His_kinase_dom"/>
</dbReference>
<dbReference type="PRINTS" id="PR00344">
    <property type="entry name" value="BCTRLSENSOR"/>
</dbReference>
<evidence type="ECO:0000256" key="12">
    <source>
        <dbReference type="ARBA" id="ARBA00023012"/>
    </source>
</evidence>
<evidence type="ECO:0000256" key="14">
    <source>
        <dbReference type="SAM" id="Coils"/>
    </source>
</evidence>
<dbReference type="FunFam" id="1.10.287.130:FF:000001">
    <property type="entry name" value="Two-component sensor histidine kinase"/>
    <property type="match status" value="1"/>
</dbReference>
<evidence type="ECO:0000256" key="6">
    <source>
        <dbReference type="ARBA" id="ARBA00022679"/>
    </source>
</evidence>
<evidence type="ECO:0000259" key="17">
    <source>
        <dbReference type="PROSITE" id="PS50885"/>
    </source>
</evidence>
<keyword evidence="9 18" id="KW-0418">Kinase</keyword>
<dbReference type="InterPro" id="IPR004358">
    <property type="entry name" value="Sig_transdc_His_kin-like_C"/>
</dbReference>
<evidence type="ECO:0000256" key="1">
    <source>
        <dbReference type="ARBA" id="ARBA00000085"/>
    </source>
</evidence>
<evidence type="ECO:0000256" key="11">
    <source>
        <dbReference type="ARBA" id="ARBA00022989"/>
    </source>
</evidence>
<evidence type="ECO:0000256" key="3">
    <source>
        <dbReference type="ARBA" id="ARBA00012438"/>
    </source>
</evidence>
<dbReference type="GO" id="GO:0000155">
    <property type="term" value="F:phosphorelay sensor kinase activity"/>
    <property type="evidence" value="ECO:0007669"/>
    <property type="project" value="InterPro"/>
</dbReference>
<evidence type="ECO:0000256" key="8">
    <source>
        <dbReference type="ARBA" id="ARBA00022741"/>
    </source>
</evidence>
<keyword evidence="10" id="KW-0067">ATP-binding</keyword>
<feature type="domain" description="HAMP" evidence="17">
    <location>
        <begin position="204"/>
        <end position="256"/>
    </location>
</feature>
<dbReference type="CDD" id="cd00075">
    <property type="entry name" value="HATPase"/>
    <property type="match status" value="1"/>
</dbReference>
<dbReference type="SMART" id="SM00304">
    <property type="entry name" value="HAMP"/>
    <property type="match status" value="1"/>
</dbReference>
<dbReference type="InterPro" id="IPR036890">
    <property type="entry name" value="HATPase_C_sf"/>
</dbReference>
<evidence type="ECO:0000313" key="18">
    <source>
        <dbReference type="EMBL" id="HCL01340.1"/>
    </source>
</evidence>
<evidence type="ECO:0000256" key="7">
    <source>
        <dbReference type="ARBA" id="ARBA00022692"/>
    </source>
</evidence>
<comment type="catalytic activity">
    <reaction evidence="1">
        <text>ATP + protein L-histidine = ADP + protein N-phospho-L-histidine.</text>
        <dbReference type="EC" id="2.7.13.3"/>
    </reaction>
</comment>
<dbReference type="PANTHER" id="PTHR45528">
    <property type="entry name" value="SENSOR HISTIDINE KINASE CPXA"/>
    <property type="match status" value="1"/>
</dbReference>
<evidence type="ECO:0000256" key="9">
    <source>
        <dbReference type="ARBA" id="ARBA00022777"/>
    </source>
</evidence>
<keyword evidence="11 15" id="KW-1133">Transmembrane helix</keyword>
<dbReference type="GO" id="GO:0005524">
    <property type="term" value="F:ATP binding"/>
    <property type="evidence" value="ECO:0007669"/>
    <property type="project" value="UniProtKB-KW"/>
</dbReference>
<name>A0A3D2X2I0_9FIRM</name>
<dbReference type="Pfam" id="PF02518">
    <property type="entry name" value="HATPase_c"/>
    <property type="match status" value="1"/>
</dbReference>
<dbReference type="PANTHER" id="PTHR45528:SF1">
    <property type="entry name" value="SENSOR HISTIDINE KINASE CPXA"/>
    <property type="match status" value="1"/>
</dbReference>
<dbReference type="SUPFAM" id="SSF158472">
    <property type="entry name" value="HAMP domain-like"/>
    <property type="match status" value="1"/>
</dbReference>
<dbReference type="Gene3D" id="6.10.340.10">
    <property type="match status" value="1"/>
</dbReference>
<dbReference type="SMART" id="SM00387">
    <property type="entry name" value="HATPase_c"/>
    <property type="match status" value="1"/>
</dbReference>
<dbReference type="InterPro" id="IPR003594">
    <property type="entry name" value="HATPase_dom"/>
</dbReference>
<keyword evidence="5" id="KW-0597">Phosphoprotein</keyword>
<evidence type="ECO:0000256" key="2">
    <source>
        <dbReference type="ARBA" id="ARBA00004651"/>
    </source>
</evidence>
<feature type="coiled-coil region" evidence="14">
    <location>
        <begin position="244"/>
        <end position="271"/>
    </location>
</feature>
<keyword evidence="8" id="KW-0547">Nucleotide-binding</keyword>
<dbReference type="InterPro" id="IPR003660">
    <property type="entry name" value="HAMP_dom"/>
</dbReference>
<dbReference type="Pfam" id="PF00512">
    <property type="entry name" value="HisKA"/>
    <property type="match status" value="1"/>
</dbReference>
<evidence type="ECO:0000313" key="19">
    <source>
        <dbReference type="Proteomes" id="UP000262969"/>
    </source>
</evidence>
<keyword evidence="13 15" id="KW-0472">Membrane</keyword>
<dbReference type="SUPFAM" id="SSF47384">
    <property type="entry name" value="Homodimeric domain of signal transducing histidine kinase"/>
    <property type="match status" value="1"/>
</dbReference>
<sequence>MNLKNRLKMSFIIIIILPICLAVMTGKLIIEYQLNSIQKTYDVEFDTMQVITNPIQILNRVTRDAFNRIKTKAIKTPWELEDLEYIKALNSELQEKYSFLVVRKDQEIIFVGDSAKFSTVKNNLPSYNNHSTEVDGGTYIGGKNPILLKQQDFLYQDGSEGTIFVLTDVDNVVPQIKASAIQAVISFVLIIVITAFILIVWLYRGIIKPLDVLKRATKEMKEGNLNYSISVRTNDEIGQLCEDFEEMRIHLKELIEVKMQYEENSRELLSNISHDLKTPLTAIKGYSEGIIDGVADTPEKLDRYVKTIYTKANDMSSLVDELSLYARIDNNTVPYNFNIIGIDDYFSDCVDELSFELEIKNIKLEYENMVSPECKVIVDTEQLKRVIHNIVGNAVKYMGKAEGTIRVRLSDAGDMVQVSVEDDGCGIAAKDLPNIFERFYRADASRNSKQGGSGLGLAIAKKVIEEHGGNIWAKSEVGVGTSIIFTIMKWTDKERIEKKLSKIKKGLVLKVKD</sequence>
<dbReference type="InterPro" id="IPR003661">
    <property type="entry name" value="HisK_dim/P_dom"/>
</dbReference>
<dbReference type="Proteomes" id="UP000262969">
    <property type="component" value="Unassembled WGS sequence"/>
</dbReference>
<dbReference type="GO" id="GO:0005886">
    <property type="term" value="C:plasma membrane"/>
    <property type="evidence" value="ECO:0007669"/>
    <property type="project" value="UniProtKB-SubCell"/>
</dbReference>
<comment type="subcellular location">
    <subcellularLocation>
        <location evidence="2">Cell membrane</location>
        <topology evidence="2">Multi-pass membrane protein</topology>
    </subcellularLocation>
</comment>
<evidence type="ECO:0000256" key="15">
    <source>
        <dbReference type="SAM" id="Phobius"/>
    </source>
</evidence>
<dbReference type="InterPro" id="IPR050398">
    <property type="entry name" value="HssS/ArlS-like"/>
</dbReference>
<dbReference type="AlphaFoldDB" id="A0A3D2X2I0"/>
<keyword evidence="7 15" id="KW-0812">Transmembrane</keyword>
<evidence type="ECO:0000256" key="5">
    <source>
        <dbReference type="ARBA" id="ARBA00022553"/>
    </source>
</evidence>
<protein>
    <recommendedName>
        <fullName evidence="3">histidine kinase</fullName>
        <ecNumber evidence="3">2.7.13.3</ecNumber>
    </recommendedName>
</protein>
<feature type="transmembrane region" description="Helical" evidence="15">
    <location>
        <begin position="180"/>
        <end position="203"/>
    </location>
</feature>
<evidence type="ECO:0000256" key="4">
    <source>
        <dbReference type="ARBA" id="ARBA00022475"/>
    </source>
</evidence>
<keyword evidence="14" id="KW-0175">Coiled coil</keyword>
<evidence type="ECO:0000256" key="10">
    <source>
        <dbReference type="ARBA" id="ARBA00022840"/>
    </source>
</evidence>